<comment type="similarity">
    <text evidence="9">Belongs to the early nodulin-like (ENODL) family.</text>
</comment>
<comment type="subcellular location">
    <subcellularLocation>
        <location evidence="1">Cell membrane</location>
        <topology evidence="1">Lipid-anchor</topology>
        <topology evidence="1">GPI-anchor</topology>
    </subcellularLocation>
</comment>
<gene>
    <name evidence="14" type="primary">LOC111289087</name>
</gene>
<keyword evidence="7" id="KW-0325">Glycoprotein</keyword>
<evidence type="ECO:0000256" key="5">
    <source>
        <dbReference type="ARBA" id="ARBA00023136"/>
    </source>
</evidence>
<keyword evidence="5 10" id="KW-0472">Membrane</keyword>
<keyword evidence="2" id="KW-1003">Cell membrane</keyword>
<keyword evidence="13" id="KW-1185">Reference proteome</keyword>
<dbReference type="OrthoDB" id="691587at2759"/>
<reference evidence="14" key="1">
    <citation type="submission" date="2025-08" db="UniProtKB">
        <authorList>
            <consortium name="RefSeq"/>
        </authorList>
    </citation>
    <scope>IDENTIFICATION</scope>
    <source>
        <tissue evidence="14">Fruit stalk</tissue>
    </source>
</reference>
<evidence type="ECO:0000313" key="13">
    <source>
        <dbReference type="Proteomes" id="UP000515121"/>
    </source>
</evidence>
<dbReference type="GO" id="GO:0009055">
    <property type="term" value="F:electron transfer activity"/>
    <property type="evidence" value="ECO:0007669"/>
    <property type="project" value="InterPro"/>
</dbReference>
<feature type="domain" description="Phytocyanin" evidence="12">
    <location>
        <begin position="34"/>
        <end position="134"/>
    </location>
</feature>
<dbReference type="Pfam" id="PF02298">
    <property type="entry name" value="Cu_bind_like"/>
    <property type="match status" value="1"/>
</dbReference>
<dbReference type="Proteomes" id="UP000515121">
    <property type="component" value="Unplaced"/>
</dbReference>
<feature type="transmembrane region" description="Helical" evidence="10">
    <location>
        <begin position="157"/>
        <end position="176"/>
    </location>
</feature>
<dbReference type="GO" id="GO:0098552">
    <property type="term" value="C:side of membrane"/>
    <property type="evidence" value="ECO:0007669"/>
    <property type="project" value="UniProtKB-KW"/>
</dbReference>
<dbReference type="RefSeq" id="XP_022735681.1">
    <property type="nucleotide sequence ID" value="XM_022879946.1"/>
</dbReference>
<dbReference type="PANTHER" id="PTHR33021">
    <property type="entry name" value="BLUE COPPER PROTEIN"/>
    <property type="match status" value="1"/>
</dbReference>
<evidence type="ECO:0000313" key="14">
    <source>
        <dbReference type="RefSeq" id="XP_022735681.1"/>
    </source>
</evidence>
<dbReference type="InterPro" id="IPR003245">
    <property type="entry name" value="Phytocyanin_dom"/>
</dbReference>
<name>A0A6P5Y6V8_DURZI</name>
<dbReference type="InterPro" id="IPR041846">
    <property type="entry name" value="ENL_dom"/>
</dbReference>
<organism evidence="13 14">
    <name type="scientific">Durio zibethinus</name>
    <name type="common">Durian</name>
    <dbReference type="NCBI Taxonomy" id="66656"/>
    <lineage>
        <taxon>Eukaryota</taxon>
        <taxon>Viridiplantae</taxon>
        <taxon>Streptophyta</taxon>
        <taxon>Embryophyta</taxon>
        <taxon>Tracheophyta</taxon>
        <taxon>Spermatophyta</taxon>
        <taxon>Magnoliopsida</taxon>
        <taxon>eudicotyledons</taxon>
        <taxon>Gunneridae</taxon>
        <taxon>Pentapetalae</taxon>
        <taxon>rosids</taxon>
        <taxon>malvids</taxon>
        <taxon>Malvales</taxon>
        <taxon>Malvaceae</taxon>
        <taxon>Helicteroideae</taxon>
        <taxon>Durio</taxon>
    </lineage>
</organism>
<keyword evidence="3" id="KW-0336">GPI-anchor</keyword>
<evidence type="ECO:0000256" key="1">
    <source>
        <dbReference type="ARBA" id="ARBA00004609"/>
    </source>
</evidence>
<dbReference type="GO" id="GO:0005886">
    <property type="term" value="C:plasma membrane"/>
    <property type="evidence" value="ECO:0007669"/>
    <property type="project" value="UniProtKB-SubCell"/>
</dbReference>
<dbReference type="InterPro" id="IPR008972">
    <property type="entry name" value="Cupredoxin"/>
</dbReference>
<dbReference type="AlphaFoldDB" id="A0A6P5Y6V8"/>
<evidence type="ECO:0000259" key="12">
    <source>
        <dbReference type="PROSITE" id="PS51485"/>
    </source>
</evidence>
<dbReference type="Gene3D" id="2.60.40.420">
    <property type="entry name" value="Cupredoxins - blue copper proteins"/>
    <property type="match status" value="1"/>
</dbReference>
<evidence type="ECO:0000256" key="2">
    <source>
        <dbReference type="ARBA" id="ARBA00022475"/>
    </source>
</evidence>
<keyword evidence="4 11" id="KW-0732">Signal</keyword>
<evidence type="ECO:0000256" key="11">
    <source>
        <dbReference type="SAM" id="SignalP"/>
    </source>
</evidence>
<keyword evidence="6" id="KW-1015">Disulfide bond</keyword>
<protein>
    <submittedName>
        <fullName evidence="14">Early nodulin-like protein 1</fullName>
    </submittedName>
</protein>
<dbReference type="SUPFAM" id="SSF49503">
    <property type="entry name" value="Cupredoxins"/>
    <property type="match status" value="1"/>
</dbReference>
<evidence type="ECO:0000256" key="9">
    <source>
        <dbReference type="ARBA" id="ARBA00035011"/>
    </source>
</evidence>
<feature type="chain" id="PRO_5027670456" evidence="11">
    <location>
        <begin position="34"/>
        <end position="177"/>
    </location>
</feature>
<keyword evidence="8" id="KW-0449">Lipoprotein</keyword>
<dbReference type="KEGG" id="dzi:111289087"/>
<evidence type="ECO:0000256" key="3">
    <source>
        <dbReference type="ARBA" id="ARBA00022622"/>
    </source>
</evidence>
<sequence>MANSIFRSDYQSKAFHVLGLFCFMLLMIQEVYAREFTVNWGLHNGNNAETYNQWAEKNRFQIGDSLLFIYTPNKDSVLHVTMEDYNNCRVEEPISNYTDGHSVFTLSHSGPFYFISGKQENCQKNEKLVVVVLADRSNRSSSIAETNPNSSNTVSSVFIGVAASAAAFVASTFLLGF</sequence>
<dbReference type="PANTHER" id="PTHR33021:SF253">
    <property type="entry name" value="EARLY NODULIN-LIKE PROTEIN 9"/>
    <property type="match status" value="1"/>
</dbReference>
<evidence type="ECO:0000256" key="10">
    <source>
        <dbReference type="SAM" id="Phobius"/>
    </source>
</evidence>
<dbReference type="FunFam" id="2.60.40.420:FF:000010">
    <property type="entry name" value="Early nodulin-like protein 1"/>
    <property type="match status" value="1"/>
</dbReference>
<accession>A0A6P5Y6V8</accession>
<evidence type="ECO:0000256" key="4">
    <source>
        <dbReference type="ARBA" id="ARBA00022729"/>
    </source>
</evidence>
<dbReference type="InterPro" id="IPR039391">
    <property type="entry name" value="Phytocyanin-like"/>
</dbReference>
<dbReference type="GeneID" id="111289087"/>
<dbReference type="CDD" id="cd11019">
    <property type="entry name" value="OsENODL1_like"/>
    <property type="match status" value="1"/>
</dbReference>
<evidence type="ECO:0000256" key="8">
    <source>
        <dbReference type="ARBA" id="ARBA00023288"/>
    </source>
</evidence>
<keyword evidence="10" id="KW-1133">Transmembrane helix</keyword>
<dbReference type="PROSITE" id="PS51485">
    <property type="entry name" value="PHYTOCYANIN"/>
    <property type="match status" value="1"/>
</dbReference>
<feature type="signal peptide" evidence="11">
    <location>
        <begin position="1"/>
        <end position="33"/>
    </location>
</feature>
<evidence type="ECO:0000256" key="6">
    <source>
        <dbReference type="ARBA" id="ARBA00023157"/>
    </source>
</evidence>
<keyword evidence="10" id="KW-0812">Transmembrane</keyword>
<proteinExistence type="inferred from homology"/>
<evidence type="ECO:0000256" key="7">
    <source>
        <dbReference type="ARBA" id="ARBA00023180"/>
    </source>
</evidence>